<dbReference type="InterPro" id="IPR039143">
    <property type="entry name" value="GNPNAT1-like"/>
</dbReference>
<dbReference type="PROSITE" id="PS51186">
    <property type="entry name" value="GNAT"/>
    <property type="match status" value="1"/>
</dbReference>
<dbReference type="InParanoid" id="A0A1C7NL63"/>
<dbReference type="UniPathway" id="UPA00113">
    <property type="reaction ID" value="UER00529"/>
</dbReference>
<dbReference type="PANTHER" id="PTHR13355">
    <property type="entry name" value="GLUCOSAMINE 6-PHOSPHATE N-ACETYLTRANSFERASE"/>
    <property type="match status" value="1"/>
</dbReference>
<dbReference type="InterPro" id="IPR016181">
    <property type="entry name" value="Acyl_CoA_acyltransferase"/>
</dbReference>
<dbReference type="Pfam" id="PF13508">
    <property type="entry name" value="Acetyltransf_7"/>
    <property type="match status" value="1"/>
</dbReference>
<accession>A0A1C7NL63</accession>
<dbReference type="STRING" id="101091.A0A1C7NL63"/>
<evidence type="ECO:0000313" key="2">
    <source>
        <dbReference type="EMBL" id="OBZ89738.1"/>
    </source>
</evidence>
<proteinExistence type="predicted"/>
<comment type="caution">
    <text evidence="2">The sequence shown here is derived from an EMBL/GenBank/DDBJ whole genome shotgun (WGS) entry which is preliminary data.</text>
</comment>
<dbReference type="SUPFAM" id="SSF55729">
    <property type="entry name" value="Acyl-CoA N-acyltransferases (Nat)"/>
    <property type="match status" value="1"/>
</dbReference>
<dbReference type="CDD" id="cd04301">
    <property type="entry name" value="NAT_SF"/>
    <property type="match status" value="1"/>
</dbReference>
<gene>
    <name evidence="2" type="ORF">A0J61_02201</name>
</gene>
<feature type="domain" description="N-acetyltransferase" evidence="1">
    <location>
        <begin position="11"/>
        <end position="161"/>
    </location>
</feature>
<evidence type="ECO:0000259" key="1">
    <source>
        <dbReference type="PROSITE" id="PS51186"/>
    </source>
</evidence>
<dbReference type="PANTHER" id="PTHR13355:SF22">
    <property type="entry name" value="SLL0786 PROTEIN"/>
    <property type="match status" value="1"/>
</dbReference>
<keyword evidence="3" id="KW-1185">Reference proteome</keyword>
<dbReference type="GO" id="GO:0006048">
    <property type="term" value="P:UDP-N-acetylglucosamine biosynthetic process"/>
    <property type="evidence" value="ECO:0007669"/>
    <property type="project" value="UniProtKB-UniPathway"/>
</dbReference>
<dbReference type="EMBL" id="LUGH01000080">
    <property type="protein sequence ID" value="OBZ89738.1"/>
    <property type="molecule type" value="Genomic_DNA"/>
</dbReference>
<name>A0A1C7NL63_9FUNG</name>
<evidence type="ECO:0000313" key="3">
    <source>
        <dbReference type="Proteomes" id="UP000093000"/>
    </source>
</evidence>
<dbReference type="AlphaFoldDB" id="A0A1C7NL63"/>
<dbReference type="OrthoDB" id="329272at2759"/>
<dbReference type="Proteomes" id="UP000093000">
    <property type="component" value="Unassembled WGS sequence"/>
</dbReference>
<dbReference type="Gene3D" id="3.40.630.30">
    <property type="match status" value="1"/>
</dbReference>
<reference evidence="2 3" key="1">
    <citation type="submission" date="2016-03" db="EMBL/GenBank/DDBJ databases">
        <title>Choanephora cucurbitarum.</title>
        <authorList>
            <person name="Min B."/>
            <person name="Park H."/>
            <person name="Park J.-H."/>
            <person name="Shin H.-D."/>
            <person name="Choi I.-G."/>
        </authorList>
    </citation>
    <scope>NUCLEOTIDE SEQUENCE [LARGE SCALE GENOMIC DNA]</scope>
    <source>
        <strain evidence="2 3">KUS-F28377</strain>
    </source>
</reference>
<organism evidence="2 3">
    <name type="scientific">Choanephora cucurbitarum</name>
    <dbReference type="NCBI Taxonomy" id="101091"/>
    <lineage>
        <taxon>Eukaryota</taxon>
        <taxon>Fungi</taxon>
        <taxon>Fungi incertae sedis</taxon>
        <taxon>Mucoromycota</taxon>
        <taxon>Mucoromycotina</taxon>
        <taxon>Mucoromycetes</taxon>
        <taxon>Mucorales</taxon>
        <taxon>Mucorineae</taxon>
        <taxon>Choanephoraceae</taxon>
        <taxon>Choanephoroideae</taxon>
        <taxon>Choanephora</taxon>
    </lineage>
</organism>
<dbReference type="InterPro" id="IPR000182">
    <property type="entry name" value="GNAT_dom"/>
</dbReference>
<protein>
    <recommendedName>
        <fullName evidence="1">N-acetyltransferase domain-containing protein</fullName>
    </recommendedName>
</protein>
<sequence length="161" mass="18412">MTISTPNFVNVNISQIKGDYTRTIAVRYNVFVVEQGYHAKWQMDDIDHLGIHWIATADQVDEQGVTICPNVDIGTIRLIPKHDGLVKLTRFAVIKEARGLKVGQALVKVFVKYCQEHGYHTIVLHSQYPRRGFYQKVGFVLEEGDDDIFDEAGTPHVRLWM</sequence>
<dbReference type="GO" id="GO:0008080">
    <property type="term" value="F:N-acetyltransferase activity"/>
    <property type="evidence" value="ECO:0007669"/>
    <property type="project" value="TreeGrafter"/>
</dbReference>